<name>A0A8H6H8B3_9AGAR</name>
<proteinExistence type="predicted"/>
<organism evidence="3 4">
    <name type="scientific">Ephemerocybe angulata</name>
    <dbReference type="NCBI Taxonomy" id="980116"/>
    <lineage>
        <taxon>Eukaryota</taxon>
        <taxon>Fungi</taxon>
        <taxon>Dikarya</taxon>
        <taxon>Basidiomycota</taxon>
        <taxon>Agaricomycotina</taxon>
        <taxon>Agaricomycetes</taxon>
        <taxon>Agaricomycetidae</taxon>
        <taxon>Agaricales</taxon>
        <taxon>Agaricineae</taxon>
        <taxon>Psathyrellaceae</taxon>
        <taxon>Ephemerocybe</taxon>
    </lineage>
</organism>
<dbReference type="EMBL" id="JACGCI010000275">
    <property type="protein sequence ID" value="KAF6741203.1"/>
    <property type="molecule type" value="Genomic_DNA"/>
</dbReference>
<evidence type="ECO:0000256" key="2">
    <source>
        <dbReference type="SAM" id="Phobius"/>
    </source>
</evidence>
<keyword evidence="2" id="KW-0472">Membrane</keyword>
<reference evidence="3 4" key="1">
    <citation type="submission" date="2020-07" db="EMBL/GenBank/DDBJ databases">
        <title>Comparative genomics of pyrophilous fungi reveals a link between fire events and developmental genes.</title>
        <authorList>
            <consortium name="DOE Joint Genome Institute"/>
            <person name="Steindorff A.S."/>
            <person name="Carver A."/>
            <person name="Calhoun S."/>
            <person name="Stillman K."/>
            <person name="Liu H."/>
            <person name="Lipzen A."/>
            <person name="Pangilinan J."/>
            <person name="Labutti K."/>
            <person name="Bruns T.D."/>
            <person name="Grigoriev I.V."/>
        </authorList>
    </citation>
    <scope>NUCLEOTIDE SEQUENCE [LARGE SCALE GENOMIC DNA]</scope>
    <source>
        <strain evidence="3 4">CBS 144469</strain>
    </source>
</reference>
<keyword evidence="2" id="KW-0812">Transmembrane</keyword>
<feature type="transmembrane region" description="Helical" evidence="2">
    <location>
        <begin position="393"/>
        <end position="414"/>
    </location>
</feature>
<evidence type="ECO:0000313" key="4">
    <source>
        <dbReference type="Proteomes" id="UP000521943"/>
    </source>
</evidence>
<keyword evidence="1" id="KW-0175">Coiled coil</keyword>
<feature type="coiled-coil region" evidence="1">
    <location>
        <begin position="84"/>
        <end position="118"/>
    </location>
</feature>
<comment type="caution">
    <text evidence="3">The sequence shown here is derived from an EMBL/GenBank/DDBJ whole genome shotgun (WGS) entry which is preliminary data.</text>
</comment>
<gene>
    <name evidence="3" type="ORF">DFP72DRAFT_862858</name>
</gene>
<sequence length="457" mass="49428">MSCDATYINDLPVDLSPELKRDLEYFIGNSIEHLEGKIAKQDDHFDILDASCIKLKSDVTKVSKYVESVSNHLGFVEATLDSRLNDASKTMERHSNRIERAQSSAEKASKQADFSRAKNLVTGAKLLELTSKVTHLEKALKFALATGEIASSLTPTVASGAKPAPLGNTLPLITIASSKRDVDPQGMEHSRSQVLSEESPLLATGLSTATKKGDLTPDLSSCRIVHACKPLPLHGSTTVHRSSIQVPCGGVLRFNAVHAETQEESQGEAQTGVQNSLPDATADVLHVGSLDCCTVGAATSSVASLPEPLKSTLHVQFARVPLFQGLANALLSRSRKRFSILIQDATLLPNGEAEAKRGVPDLFGNRWSAFRAFDLWYETLALCKGSIRISGCLAVPLVMAVALLVAFLMVLNTFRGTTDWDSASILPQRNQTDSSRILWKAHKQRIYVSQSEDVGTQ</sequence>
<keyword evidence="2" id="KW-1133">Transmembrane helix</keyword>
<evidence type="ECO:0000313" key="3">
    <source>
        <dbReference type="EMBL" id="KAF6741203.1"/>
    </source>
</evidence>
<accession>A0A8H6H8B3</accession>
<keyword evidence="4" id="KW-1185">Reference proteome</keyword>
<dbReference type="Proteomes" id="UP000521943">
    <property type="component" value="Unassembled WGS sequence"/>
</dbReference>
<evidence type="ECO:0000256" key="1">
    <source>
        <dbReference type="SAM" id="Coils"/>
    </source>
</evidence>
<protein>
    <submittedName>
        <fullName evidence="3">Uncharacterized protein</fullName>
    </submittedName>
</protein>
<dbReference type="AlphaFoldDB" id="A0A8H6H8B3"/>